<organism evidence="2 3">
    <name type="scientific">Marasmius crinis-equi</name>
    <dbReference type="NCBI Taxonomy" id="585013"/>
    <lineage>
        <taxon>Eukaryota</taxon>
        <taxon>Fungi</taxon>
        <taxon>Dikarya</taxon>
        <taxon>Basidiomycota</taxon>
        <taxon>Agaricomycotina</taxon>
        <taxon>Agaricomycetes</taxon>
        <taxon>Agaricomycetidae</taxon>
        <taxon>Agaricales</taxon>
        <taxon>Marasmiineae</taxon>
        <taxon>Marasmiaceae</taxon>
        <taxon>Marasmius</taxon>
    </lineage>
</organism>
<name>A0ABR3EHM4_9AGAR</name>
<accession>A0ABR3EHM4</accession>
<proteinExistence type="predicted"/>
<evidence type="ECO:0000313" key="3">
    <source>
        <dbReference type="Proteomes" id="UP001465976"/>
    </source>
</evidence>
<comment type="caution">
    <text evidence="2">The sequence shown here is derived from an EMBL/GenBank/DDBJ whole genome shotgun (WGS) entry which is preliminary data.</text>
</comment>
<feature type="non-terminal residue" evidence="2">
    <location>
        <position position="58"/>
    </location>
</feature>
<reference evidence="2 3" key="1">
    <citation type="submission" date="2024-02" db="EMBL/GenBank/DDBJ databases">
        <title>A draft genome for the cacao thread blight pathogen Marasmius crinis-equi.</title>
        <authorList>
            <person name="Cohen S.P."/>
            <person name="Baruah I.K."/>
            <person name="Amoako-Attah I."/>
            <person name="Bukari Y."/>
            <person name="Meinhardt L.W."/>
            <person name="Bailey B.A."/>
        </authorList>
    </citation>
    <scope>NUCLEOTIDE SEQUENCE [LARGE SCALE GENOMIC DNA]</scope>
    <source>
        <strain evidence="2 3">GH-76</strain>
    </source>
</reference>
<dbReference type="EMBL" id="JBAHYK010006031">
    <property type="protein sequence ID" value="KAL0562370.1"/>
    <property type="molecule type" value="Genomic_DNA"/>
</dbReference>
<evidence type="ECO:0000256" key="1">
    <source>
        <dbReference type="SAM" id="MobiDB-lite"/>
    </source>
</evidence>
<dbReference type="Proteomes" id="UP001465976">
    <property type="component" value="Unassembled WGS sequence"/>
</dbReference>
<feature type="region of interest" description="Disordered" evidence="1">
    <location>
        <begin position="34"/>
        <end position="58"/>
    </location>
</feature>
<sequence>MSSSCRPRTGSSNARTPAYTNDVICRVWVRRTDFQGPGSESRCKGGGLGEVDEGFVDG</sequence>
<gene>
    <name evidence="2" type="ORF">V5O48_019717</name>
</gene>
<evidence type="ECO:0000313" key="2">
    <source>
        <dbReference type="EMBL" id="KAL0562370.1"/>
    </source>
</evidence>
<protein>
    <submittedName>
        <fullName evidence="2">Uncharacterized protein</fullName>
    </submittedName>
</protein>
<keyword evidence="3" id="KW-1185">Reference proteome</keyword>